<dbReference type="InterPro" id="IPR000330">
    <property type="entry name" value="SNF2_N"/>
</dbReference>
<feature type="region of interest" description="Disordered" evidence="7">
    <location>
        <begin position="475"/>
        <end position="497"/>
    </location>
</feature>
<sequence>MYRWVPVACRTRSKEGRVIVSDLIMGRKRKRVDDDEVILLEENSGEGEGATGKIESGSGASSSSGAPALKRGRVSERGFECLGEHADYPIEIGDSDDDIEAEEGLIHCGNKRFEVNEEGRSEEGKGCFVFADKVGNFGDDDYGCVPENPVILSLDSDGDSEREEHGVAGSSSDDDGYVSLLFSTESENGDTSDEEFCVDDNRSEYSSSEDNDSKDDHEKGGYRKMAKERVRKVESDTVSSGVCRRKGERKDNEQVEEEVEQWIGADCASATSSKSEIYKEEARNAAQKHETKRVESVNADAKVFGDHWECSGCSKPSEAEALEDKKKRDRGCQSVSLHKETGDSTMVKKSKKNNKANADANANINANANNCVNLVDHEGKEHHHDKGPGVRSVSFLPKIQAKIGHLVKVVIEEDEKEKEHKDEFNSNNGELKVRVVNDEIGDKDELHEFLRMPSRTKDQCLKLFTECFWGKHDSVKDDSNELEEKDDDVDQGQIQPLASRETVPLNWNFQKKEPIEKSESEKELDMLWCEMDMLLLVDEIGSQVGNTGTNEARENEESPASHCKHDTIFNEEIGIYCRWCGWVATEIKYITPPFVSTMDSERSGRRVSSGGWDTSQFDGALFNDSCDDSEAVWSHNEGTVWDLIPDIKQTLYPHQQEGFEFVWTNLAGTTDLAMLKRVDPNSEGGCIISHAPGTGKTRLTMVFLQTYLQLFPKCLPVIIAPANILLTWEDELRKWNIGIPFHNLNNAELSGKEQAINEVDWSGNQRQNKDAIRMVKLCSWYKERSILLISYNLYEKLAGGMCELDEEKEKKNRKMKKERKRARTRKYIESAMGQVLRDYPGLLVLDEGHTPRNHQSCIWKVLSESRTHKRILLSGTPFQNNFMELYNILCLMKPSFPDSIPQELKKFCQSRLRQKRKASKDVSWESLSSGNLADEKINHLKLLMNPFVHVHKGSILQKNLPGLRDCVLVLKPDSFQQETLESIECSQNVLNFEHKLALVSVHPSLFLNCSLSKKEESVLDKDQLEKLRLKPSGGVKTKFLMELVRLCDAVNEKVLVFSQFIDTLCLIKDQLKSAFNWSVGTEVLFLNGSLDHKQKQSLIHSFNDENSQAKVLLASIKASSEGINLIGASRVVLLDVVWNPSVERQAICRAYRLGQKRVVYTYHLLAQGTAECTKYCKQAEKDRLSELVFSNRNAESDKIKSCVVKFEDRVLDLMVQHENLKDMFAECLVQPKDRDLETLGP</sequence>
<evidence type="ECO:0000259" key="8">
    <source>
        <dbReference type="PROSITE" id="PS51192"/>
    </source>
</evidence>
<dbReference type="GO" id="GO:0004386">
    <property type="term" value="F:helicase activity"/>
    <property type="evidence" value="ECO:0007669"/>
    <property type="project" value="UniProtKB-KW"/>
</dbReference>
<dbReference type="EMBL" id="QJKJ01005815">
    <property type="protein sequence ID" value="RDX88872.1"/>
    <property type="molecule type" value="Genomic_DNA"/>
</dbReference>
<feature type="compositionally biased region" description="Low complexity" evidence="7">
    <location>
        <begin position="56"/>
        <end position="66"/>
    </location>
</feature>
<keyword evidence="6" id="KW-0539">Nucleus</keyword>
<evidence type="ECO:0000313" key="10">
    <source>
        <dbReference type="EMBL" id="RDX88872.1"/>
    </source>
</evidence>
<dbReference type="Pfam" id="PF00271">
    <property type="entry name" value="Helicase_C"/>
    <property type="match status" value="1"/>
</dbReference>
<evidence type="ECO:0000256" key="1">
    <source>
        <dbReference type="ARBA" id="ARBA00004123"/>
    </source>
</evidence>
<protein>
    <submittedName>
        <fullName evidence="10">SNF2 domain-containing protein CLASSY 3</fullName>
    </submittedName>
</protein>
<dbReference type="Gene3D" id="3.40.50.300">
    <property type="entry name" value="P-loop containing nucleotide triphosphate hydrolases"/>
    <property type="match status" value="1"/>
</dbReference>
<dbReference type="SMART" id="SM00487">
    <property type="entry name" value="DEXDc"/>
    <property type="match status" value="1"/>
</dbReference>
<dbReference type="PANTHER" id="PTHR45821">
    <property type="entry name" value="SNF2 DOMAIN-CONTAINING PROTEIN CLASSY 2-RELATED"/>
    <property type="match status" value="1"/>
</dbReference>
<evidence type="ECO:0000256" key="7">
    <source>
        <dbReference type="SAM" id="MobiDB-lite"/>
    </source>
</evidence>
<dbReference type="GO" id="GO:0005524">
    <property type="term" value="F:ATP binding"/>
    <property type="evidence" value="ECO:0007669"/>
    <property type="project" value="UniProtKB-KW"/>
</dbReference>
<proteinExistence type="predicted"/>
<dbReference type="GO" id="GO:0080188">
    <property type="term" value="P:gene silencing by siRNA-directed DNA methylation"/>
    <property type="evidence" value="ECO:0007669"/>
    <property type="project" value="InterPro"/>
</dbReference>
<dbReference type="InterPro" id="IPR014001">
    <property type="entry name" value="Helicase_ATP-bd"/>
</dbReference>
<dbReference type="PROSITE" id="PS51194">
    <property type="entry name" value="HELICASE_CTER"/>
    <property type="match status" value="1"/>
</dbReference>
<feature type="domain" description="Helicase ATP-binding" evidence="8">
    <location>
        <begin position="677"/>
        <end position="895"/>
    </location>
</feature>
<evidence type="ECO:0000256" key="2">
    <source>
        <dbReference type="ARBA" id="ARBA00022741"/>
    </source>
</evidence>
<dbReference type="Gene3D" id="3.40.50.10810">
    <property type="entry name" value="Tandem AAA-ATPase domain"/>
    <property type="match status" value="1"/>
</dbReference>
<feature type="non-terminal residue" evidence="10">
    <location>
        <position position="1"/>
    </location>
</feature>
<dbReference type="InterPro" id="IPR027417">
    <property type="entry name" value="P-loop_NTPase"/>
</dbReference>
<dbReference type="OrthoDB" id="2020972at2759"/>
<keyword evidence="5" id="KW-0067">ATP-binding</keyword>
<accession>A0A371GE76</accession>
<dbReference type="CDD" id="cd18793">
    <property type="entry name" value="SF2_C_SNF"/>
    <property type="match status" value="1"/>
</dbReference>
<feature type="region of interest" description="Disordered" evidence="7">
    <location>
        <begin position="148"/>
        <end position="256"/>
    </location>
</feature>
<evidence type="ECO:0000256" key="5">
    <source>
        <dbReference type="ARBA" id="ARBA00022840"/>
    </source>
</evidence>
<dbReference type="AlphaFoldDB" id="A0A371GE76"/>
<evidence type="ECO:0000256" key="4">
    <source>
        <dbReference type="ARBA" id="ARBA00022806"/>
    </source>
</evidence>
<comment type="subcellular location">
    <subcellularLocation>
        <location evidence="1">Nucleus</location>
    </subcellularLocation>
</comment>
<dbReference type="GO" id="GO:0016787">
    <property type="term" value="F:hydrolase activity"/>
    <property type="evidence" value="ECO:0007669"/>
    <property type="project" value="UniProtKB-KW"/>
</dbReference>
<organism evidence="10 11">
    <name type="scientific">Mucuna pruriens</name>
    <name type="common">Velvet bean</name>
    <name type="synonym">Dolichos pruriens</name>
    <dbReference type="NCBI Taxonomy" id="157652"/>
    <lineage>
        <taxon>Eukaryota</taxon>
        <taxon>Viridiplantae</taxon>
        <taxon>Streptophyta</taxon>
        <taxon>Embryophyta</taxon>
        <taxon>Tracheophyta</taxon>
        <taxon>Spermatophyta</taxon>
        <taxon>Magnoliopsida</taxon>
        <taxon>eudicotyledons</taxon>
        <taxon>Gunneridae</taxon>
        <taxon>Pentapetalae</taxon>
        <taxon>rosids</taxon>
        <taxon>fabids</taxon>
        <taxon>Fabales</taxon>
        <taxon>Fabaceae</taxon>
        <taxon>Papilionoideae</taxon>
        <taxon>50 kb inversion clade</taxon>
        <taxon>NPAAA clade</taxon>
        <taxon>indigoferoid/millettioid clade</taxon>
        <taxon>Phaseoleae</taxon>
        <taxon>Mucuna</taxon>
    </lineage>
</organism>
<feature type="region of interest" description="Disordered" evidence="7">
    <location>
        <begin position="40"/>
        <end position="71"/>
    </location>
</feature>
<evidence type="ECO:0000256" key="6">
    <source>
        <dbReference type="ARBA" id="ARBA00023242"/>
    </source>
</evidence>
<dbReference type="PROSITE" id="PS51192">
    <property type="entry name" value="HELICASE_ATP_BIND_1"/>
    <property type="match status" value="1"/>
</dbReference>
<feature type="region of interest" description="Disordered" evidence="7">
    <location>
        <begin position="316"/>
        <end position="355"/>
    </location>
</feature>
<evidence type="ECO:0000259" key="9">
    <source>
        <dbReference type="PROSITE" id="PS51194"/>
    </source>
</evidence>
<dbReference type="PANTHER" id="PTHR45821:SF5">
    <property type="entry name" value="SNF2 DOMAIN-CONTAINING PROTEIN CLASSY 4"/>
    <property type="match status" value="1"/>
</dbReference>
<feature type="compositionally biased region" description="Basic and acidic residues" evidence="7">
    <location>
        <begin position="214"/>
        <end position="235"/>
    </location>
</feature>
<dbReference type="InterPro" id="IPR044567">
    <property type="entry name" value="CLSY/DRD1"/>
</dbReference>
<dbReference type="SUPFAM" id="SSF52540">
    <property type="entry name" value="P-loop containing nucleoside triphosphate hydrolases"/>
    <property type="match status" value="2"/>
</dbReference>
<dbReference type="GO" id="GO:0005634">
    <property type="term" value="C:nucleus"/>
    <property type="evidence" value="ECO:0007669"/>
    <property type="project" value="UniProtKB-SubCell"/>
</dbReference>
<dbReference type="SMART" id="SM00490">
    <property type="entry name" value="HELICc"/>
    <property type="match status" value="1"/>
</dbReference>
<dbReference type="InterPro" id="IPR001650">
    <property type="entry name" value="Helicase_C-like"/>
</dbReference>
<dbReference type="InterPro" id="IPR049730">
    <property type="entry name" value="SNF2/RAD54-like_C"/>
</dbReference>
<reference evidence="10" key="1">
    <citation type="submission" date="2018-05" db="EMBL/GenBank/DDBJ databases">
        <title>Draft genome of Mucuna pruriens seed.</title>
        <authorList>
            <person name="Nnadi N.E."/>
            <person name="Vos R."/>
            <person name="Hasami M.H."/>
            <person name="Devisetty U.K."/>
            <person name="Aguiy J.C."/>
        </authorList>
    </citation>
    <scope>NUCLEOTIDE SEQUENCE [LARGE SCALE GENOMIC DNA]</scope>
    <source>
        <strain evidence="10">JCA_2017</strain>
    </source>
</reference>
<dbReference type="Proteomes" id="UP000257109">
    <property type="component" value="Unassembled WGS sequence"/>
</dbReference>
<keyword evidence="11" id="KW-1185">Reference proteome</keyword>
<feature type="compositionally biased region" description="Acidic residues" evidence="7">
    <location>
        <begin position="187"/>
        <end position="198"/>
    </location>
</feature>
<feature type="compositionally biased region" description="Acidic residues" evidence="7">
    <location>
        <begin position="480"/>
        <end position="490"/>
    </location>
</feature>
<evidence type="ECO:0000256" key="3">
    <source>
        <dbReference type="ARBA" id="ARBA00022801"/>
    </source>
</evidence>
<keyword evidence="3" id="KW-0378">Hydrolase</keyword>
<keyword evidence="4" id="KW-0347">Helicase</keyword>
<name>A0A371GE76_MUCPR</name>
<evidence type="ECO:0000313" key="11">
    <source>
        <dbReference type="Proteomes" id="UP000257109"/>
    </source>
</evidence>
<dbReference type="InterPro" id="IPR038718">
    <property type="entry name" value="SNF2-like_sf"/>
</dbReference>
<keyword evidence="2" id="KW-0547">Nucleotide-binding</keyword>
<feature type="domain" description="Helicase C-terminal" evidence="9">
    <location>
        <begin position="1042"/>
        <end position="1200"/>
    </location>
</feature>
<gene>
    <name evidence="10" type="primary">CLSY3</name>
    <name evidence="10" type="ORF">CR513_29472</name>
</gene>
<comment type="caution">
    <text evidence="10">The sequence shown here is derived from an EMBL/GenBank/DDBJ whole genome shotgun (WGS) entry which is preliminary data.</text>
</comment>
<dbReference type="STRING" id="157652.A0A371GE76"/>
<dbReference type="Pfam" id="PF00176">
    <property type="entry name" value="SNF2-rel_dom"/>
    <property type="match status" value="1"/>
</dbReference>